<evidence type="ECO:0000313" key="1">
    <source>
        <dbReference type="Proteomes" id="UP000189703"/>
    </source>
</evidence>
<dbReference type="GeneID" id="104599037"/>
<dbReference type="InParanoid" id="A0A1U7ZYS2"/>
<name>A0A1U7ZYS2_NELNU</name>
<dbReference type="AlphaFoldDB" id="A0A1U7ZYS2"/>
<dbReference type="PANTHER" id="PTHR47481:SF22">
    <property type="entry name" value="RETROTRANSPOSON GAG DOMAIN-CONTAINING PROTEIN"/>
    <property type="match status" value="1"/>
</dbReference>
<sequence>MQLKNDLHHLHKGSKTMTEYLQRIKSLTDALEAAGHGLCSDDIILHTTGGLGLDYDPLVIDITARHDPLSIEELHSLLLQHERRLDHQHSALSDFSLRHLNSTQTRNLTTKLLSCFQATGTTNHSKALVESNTTDSSDGDWYPDTGATNHLIADLGNLSLRSDYTDIDKIGVGNGAVRQFCCDNSVIFEFDDSSFIVKDKNQGTPLLSGSTKDGLYQLSISPSSSSNKELVFLLGVCTTIDGWHKRLGHPQQRVVQHIF</sequence>
<proteinExistence type="predicted"/>
<accession>A0A1U7ZYS2</accession>
<dbReference type="OrthoDB" id="1912561at2759"/>
<evidence type="ECO:0000313" key="2">
    <source>
        <dbReference type="RefSeq" id="XP_010259709.1"/>
    </source>
</evidence>
<reference evidence="2" key="1">
    <citation type="submission" date="2025-08" db="UniProtKB">
        <authorList>
            <consortium name="RefSeq"/>
        </authorList>
    </citation>
    <scope>IDENTIFICATION</scope>
</reference>
<dbReference type="RefSeq" id="XP_010259709.1">
    <property type="nucleotide sequence ID" value="XM_010261407.1"/>
</dbReference>
<keyword evidence="1" id="KW-1185">Reference proteome</keyword>
<dbReference type="eggNOG" id="KOG0017">
    <property type="taxonomic scope" value="Eukaryota"/>
</dbReference>
<protein>
    <submittedName>
        <fullName evidence="2">Uncharacterized protein LOC104599037</fullName>
    </submittedName>
</protein>
<gene>
    <name evidence="2" type="primary">LOC104599037</name>
</gene>
<dbReference type="Proteomes" id="UP000189703">
    <property type="component" value="Unplaced"/>
</dbReference>
<dbReference type="PANTHER" id="PTHR47481">
    <property type="match status" value="1"/>
</dbReference>
<dbReference type="KEGG" id="nnu:104599037"/>
<organism evidence="1 2">
    <name type="scientific">Nelumbo nucifera</name>
    <name type="common">Sacred lotus</name>
    <dbReference type="NCBI Taxonomy" id="4432"/>
    <lineage>
        <taxon>Eukaryota</taxon>
        <taxon>Viridiplantae</taxon>
        <taxon>Streptophyta</taxon>
        <taxon>Embryophyta</taxon>
        <taxon>Tracheophyta</taxon>
        <taxon>Spermatophyta</taxon>
        <taxon>Magnoliopsida</taxon>
        <taxon>Proteales</taxon>
        <taxon>Nelumbonaceae</taxon>
        <taxon>Nelumbo</taxon>
    </lineage>
</organism>
<dbReference type="OMA" id="SHNDFEA"/>